<dbReference type="CDD" id="cd04724">
    <property type="entry name" value="Tryptophan_synthase_alpha"/>
    <property type="match status" value="1"/>
</dbReference>
<keyword evidence="10" id="KW-0934">Plastid</keyword>
<organism evidence="10">
    <name type="scientific">Bostrychia simpliciuscula</name>
    <dbReference type="NCBI Taxonomy" id="324754"/>
    <lineage>
        <taxon>Eukaryota</taxon>
        <taxon>Rhodophyta</taxon>
        <taxon>Florideophyceae</taxon>
        <taxon>Rhodymeniophycidae</taxon>
        <taxon>Ceramiales</taxon>
        <taxon>Rhodomelaceae</taxon>
        <taxon>Bostrychia</taxon>
    </lineage>
</organism>
<dbReference type="InterPro" id="IPR011060">
    <property type="entry name" value="RibuloseP-bd_barrel"/>
</dbReference>
<evidence type="ECO:0000313" key="10">
    <source>
        <dbReference type="EMBL" id="ARW62028.1"/>
    </source>
</evidence>
<comment type="subcellular location">
    <subcellularLocation>
        <location evidence="8">Plastid</location>
        <location evidence="8">Chloroplast</location>
    </subcellularLocation>
</comment>
<gene>
    <name evidence="8 10" type="primary">trpA</name>
</gene>
<dbReference type="GO" id="GO:0005829">
    <property type="term" value="C:cytosol"/>
    <property type="evidence" value="ECO:0007669"/>
    <property type="project" value="TreeGrafter"/>
</dbReference>
<evidence type="ECO:0000256" key="1">
    <source>
        <dbReference type="ARBA" id="ARBA00004733"/>
    </source>
</evidence>
<keyword evidence="5 8" id="KW-0057">Aromatic amino acid biosynthesis</keyword>
<dbReference type="AlphaFoldDB" id="A0A1Z1M7G3"/>
<dbReference type="RefSeq" id="YP_009393466.1">
    <property type="nucleotide sequence ID" value="NC_035268.1"/>
</dbReference>
<keyword evidence="3 8" id="KW-0028">Amino-acid biosynthesis</keyword>
<comment type="function">
    <text evidence="8">The alpha subunit is responsible for the aldol cleavage of indoleglycerol phosphate to indole and glyceraldehyde 3-phosphate.</text>
</comment>
<sequence length="269" mass="29913">MNVISKILEKKSESRSCALIPFITAGYPDISTTIKVIYELDKEGVDFIELGIPYKDSLADGSVIQKASKVAIEQGVYIDQVLSLLKKVHLNLNVPIIIFSYYNPILVRGISKFVIEIFNLGVKGLVIPDLPVEESDYLIFLCNQYNIELILFIAPTSSSNRILNILSKAPGCIYLVSSTGVTGVRANIDCRVNKLSDYIKSKTDKLIILGFGISSSVQVARISKWNIDGIVIGSALTRILSENYYYQGYESVLKNIVNFWKILKSSTKN</sequence>
<proteinExistence type="inferred from homology"/>
<evidence type="ECO:0000256" key="3">
    <source>
        <dbReference type="ARBA" id="ARBA00022605"/>
    </source>
</evidence>
<evidence type="ECO:0000256" key="2">
    <source>
        <dbReference type="ARBA" id="ARBA00011270"/>
    </source>
</evidence>
<evidence type="ECO:0000256" key="6">
    <source>
        <dbReference type="ARBA" id="ARBA00023239"/>
    </source>
</evidence>
<dbReference type="GO" id="GO:0004834">
    <property type="term" value="F:tryptophan synthase activity"/>
    <property type="evidence" value="ECO:0007669"/>
    <property type="project" value="UniProtKB-UniRule"/>
</dbReference>
<dbReference type="GO" id="GO:0009507">
    <property type="term" value="C:chloroplast"/>
    <property type="evidence" value="ECO:0007669"/>
    <property type="project" value="UniProtKB-SubCell"/>
</dbReference>
<dbReference type="UniPathway" id="UPA00035">
    <property type="reaction ID" value="UER00044"/>
</dbReference>
<dbReference type="InterPro" id="IPR013785">
    <property type="entry name" value="Aldolase_TIM"/>
</dbReference>
<keyword evidence="4 8" id="KW-0822">Tryptophan biosynthesis</keyword>
<reference evidence="10" key="1">
    <citation type="journal article" date="2017" name="J. Phycol.">
        <title>Analysis of chloroplast genomes and a supermatrix inform reclassification of the Rhodomelaceae (Rhodophyta).</title>
        <authorList>
            <person name="Diaz-Tapia P."/>
            <person name="Maggs C.A."/>
            <person name="West J.A."/>
            <person name="Verbruggen H."/>
        </authorList>
    </citation>
    <scope>NUCLEOTIDE SEQUENCE</scope>
    <source>
        <strain evidence="10">JW3897</strain>
    </source>
</reference>
<dbReference type="PANTHER" id="PTHR43406">
    <property type="entry name" value="TRYPTOPHAN SYNTHASE, ALPHA CHAIN"/>
    <property type="match status" value="1"/>
</dbReference>
<keyword evidence="10" id="KW-0150">Chloroplast</keyword>
<evidence type="ECO:0000256" key="5">
    <source>
        <dbReference type="ARBA" id="ARBA00023141"/>
    </source>
</evidence>
<comment type="similarity">
    <text evidence="8 9">Belongs to the TrpA family.</text>
</comment>
<evidence type="ECO:0000256" key="8">
    <source>
        <dbReference type="HAMAP-Rule" id="MF_00131"/>
    </source>
</evidence>
<dbReference type="EMBL" id="MF101421">
    <property type="protein sequence ID" value="ARW62028.1"/>
    <property type="molecule type" value="Genomic_DNA"/>
</dbReference>
<name>A0A1Z1M7G3_9FLOR</name>
<comment type="subunit">
    <text evidence="2 8">Tetramer of two alpha and two beta chains.</text>
</comment>
<geneLocation type="chloroplast" evidence="10"/>
<protein>
    <recommendedName>
        <fullName evidence="8">Tryptophan synthase alpha chain</fullName>
        <ecNumber evidence="8">4.2.1.20</ecNumber>
    </recommendedName>
</protein>
<feature type="active site" description="Proton acceptor" evidence="8">
    <location>
        <position position="60"/>
    </location>
</feature>
<dbReference type="HAMAP" id="MF_00131">
    <property type="entry name" value="Trp_synth_alpha"/>
    <property type="match status" value="1"/>
</dbReference>
<evidence type="ECO:0000256" key="9">
    <source>
        <dbReference type="RuleBase" id="RU003662"/>
    </source>
</evidence>
<dbReference type="EC" id="4.2.1.20" evidence="8"/>
<dbReference type="GeneID" id="33355165"/>
<comment type="catalytic activity">
    <reaction evidence="7 8">
        <text>(1S,2R)-1-C-(indol-3-yl)glycerol 3-phosphate + L-serine = D-glyceraldehyde 3-phosphate + L-tryptophan + H2O</text>
        <dbReference type="Rhea" id="RHEA:10532"/>
        <dbReference type="ChEBI" id="CHEBI:15377"/>
        <dbReference type="ChEBI" id="CHEBI:33384"/>
        <dbReference type="ChEBI" id="CHEBI:57912"/>
        <dbReference type="ChEBI" id="CHEBI:58866"/>
        <dbReference type="ChEBI" id="CHEBI:59776"/>
        <dbReference type="EC" id="4.2.1.20"/>
    </reaction>
</comment>
<evidence type="ECO:0000256" key="7">
    <source>
        <dbReference type="ARBA" id="ARBA00049047"/>
    </source>
</evidence>
<accession>A0A1Z1M7G3</accession>
<comment type="pathway">
    <text evidence="1 8">Amino-acid biosynthesis; L-tryptophan biosynthesis; L-tryptophan from chorismate: step 5/5.</text>
</comment>
<evidence type="ECO:0000256" key="4">
    <source>
        <dbReference type="ARBA" id="ARBA00022822"/>
    </source>
</evidence>
<dbReference type="PANTHER" id="PTHR43406:SF1">
    <property type="entry name" value="TRYPTOPHAN SYNTHASE ALPHA CHAIN, CHLOROPLASTIC"/>
    <property type="match status" value="1"/>
</dbReference>
<feature type="active site" description="Proton acceptor" evidence="8">
    <location>
        <position position="49"/>
    </location>
</feature>
<keyword evidence="6 8" id="KW-0456">Lyase</keyword>
<dbReference type="Pfam" id="PF00290">
    <property type="entry name" value="Trp_syntA"/>
    <property type="match status" value="1"/>
</dbReference>
<dbReference type="SUPFAM" id="SSF51366">
    <property type="entry name" value="Ribulose-phoshate binding barrel"/>
    <property type="match status" value="1"/>
</dbReference>
<dbReference type="NCBIfam" id="TIGR00262">
    <property type="entry name" value="trpA"/>
    <property type="match status" value="1"/>
</dbReference>
<dbReference type="Gene3D" id="3.20.20.70">
    <property type="entry name" value="Aldolase class I"/>
    <property type="match status" value="1"/>
</dbReference>
<dbReference type="InterPro" id="IPR002028">
    <property type="entry name" value="Trp_synthase_suA"/>
</dbReference>